<dbReference type="AlphaFoldDB" id="A0A8H6XZ14"/>
<sequence>MPGVERDRTSPTPNLVQFPRAHSAERNTHHRATSAMLASAHWRSSIGCTSGLYLLRPGHHLRFPGVASSPNPGLFLPHKYSNHVPQRLRGRMPRLRKLCISLNADPGDFDGPATTVTAFSDAPELRDVILCDFPLQWIALPWAQLTSLELLGQGVSQSVEILQNTPNIEVLCLELVNFDDMPPVPVRLAHVHTLKFRQYHRSDIKILDFITLPALEDLELSMVEHSTVPRFVEFLARSGCVLRSLALGPTDYSSTLQFLRAAPTVSVVHLKDMEWNIYGLDTFFTILARELDILPNLRSLSLNPFLYALEVPYAHLAALLASRRQGRDNGGARLESFELILSATLGFEPDPSVTEVQEGLDALRALEDSGLKVNIRSLQKMTDSVDATARKNKEGPTYKTTKEE</sequence>
<keyword evidence="3" id="KW-1185">Reference proteome</keyword>
<dbReference type="InterPro" id="IPR032675">
    <property type="entry name" value="LRR_dom_sf"/>
</dbReference>
<dbReference type="SUPFAM" id="SSF52047">
    <property type="entry name" value="RNI-like"/>
    <property type="match status" value="1"/>
</dbReference>
<organism evidence="2 3">
    <name type="scientific">Mycena venus</name>
    <dbReference type="NCBI Taxonomy" id="2733690"/>
    <lineage>
        <taxon>Eukaryota</taxon>
        <taxon>Fungi</taxon>
        <taxon>Dikarya</taxon>
        <taxon>Basidiomycota</taxon>
        <taxon>Agaricomycotina</taxon>
        <taxon>Agaricomycetes</taxon>
        <taxon>Agaricomycetidae</taxon>
        <taxon>Agaricales</taxon>
        <taxon>Marasmiineae</taxon>
        <taxon>Mycenaceae</taxon>
        <taxon>Mycena</taxon>
    </lineage>
</organism>
<evidence type="ECO:0000313" key="3">
    <source>
        <dbReference type="Proteomes" id="UP000620124"/>
    </source>
</evidence>
<accession>A0A8H6XZ14</accession>
<dbReference type="Proteomes" id="UP000620124">
    <property type="component" value="Unassembled WGS sequence"/>
</dbReference>
<reference evidence="2" key="1">
    <citation type="submission" date="2020-05" db="EMBL/GenBank/DDBJ databases">
        <title>Mycena genomes resolve the evolution of fungal bioluminescence.</title>
        <authorList>
            <person name="Tsai I.J."/>
        </authorList>
    </citation>
    <scope>NUCLEOTIDE SEQUENCE</scope>
    <source>
        <strain evidence="2">CCC161011</strain>
    </source>
</reference>
<dbReference type="EMBL" id="JACAZI010000011">
    <property type="protein sequence ID" value="KAF7348964.1"/>
    <property type="molecule type" value="Genomic_DNA"/>
</dbReference>
<evidence type="ECO:0000256" key="1">
    <source>
        <dbReference type="SAM" id="MobiDB-lite"/>
    </source>
</evidence>
<protein>
    <submittedName>
        <fullName evidence="2">F-box domain-containing protein</fullName>
    </submittedName>
</protein>
<comment type="caution">
    <text evidence="2">The sequence shown here is derived from an EMBL/GenBank/DDBJ whole genome shotgun (WGS) entry which is preliminary data.</text>
</comment>
<gene>
    <name evidence="2" type="ORF">MVEN_01417200</name>
</gene>
<evidence type="ECO:0000313" key="2">
    <source>
        <dbReference type="EMBL" id="KAF7348964.1"/>
    </source>
</evidence>
<feature type="compositionally biased region" description="Basic and acidic residues" evidence="1">
    <location>
        <begin position="388"/>
        <end position="404"/>
    </location>
</feature>
<dbReference type="Gene3D" id="3.80.10.10">
    <property type="entry name" value="Ribonuclease Inhibitor"/>
    <property type="match status" value="1"/>
</dbReference>
<feature type="region of interest" description="Disordered" evidence="1">
    <location>
        <begin position="1"/>
        <end position="31"/>
    </location>
</feature>
<dbReference type="OrthoDB" id="2269034at2759"/>
<proteinExistence type="predicted"/>
<name>A0A8H6XZ14_9AGAR</name>
<feature type="region of interest" description="Disordered" evidence="1">
    <location>
        <begin position="383"/>
        <end position="404"/>
    </location>
</feature>